<evidence type="ECO:0008006" key="2">
    <source>
        <dbReference type="Google" id="ProtNLM"/>
    </source>
</evidence>
<protein>
    <recommendedName>
        <fullName evidence="2">Calcineurin-like phosphoesterase domain-containing protein</fullName>
    </recommendedName>
</protein>
<reference evidence="1" key="1">
    <citation type="journal article" date="2015" name="Nature">
        <title>Complex archaea that bridge the gap between prokaryotes and eukaryotes.</title>
        <authorList>
            <person name="Spang A."/>
            <person name="Saw J.H."/>
            <person name="Jorgensen S.L."/>
            <person name="Zaremba-Niedzwiedzka K."/>
            <person name="Martijn J."/>
            <person name="Lind A.E."/>
            <person name="van Eijk R."/>
            <person name="Schleper C."/>
            <person name="Guy L."/>
            <person name="Ettema T.J."/>
        </authorList>
    </citation>
    <scope>NUCLEOTIDE SEQUENCE</scope>
</reference>
<accession>A0A0F9EIS6</accession>
<dbReference type="SUPFAM" id="SSF56300">
    <property type="entry name" value="Metallo-dependent phosphatases"/>
    <property type="match status" value="1"/>
</dbReference>
<organism evidence="1">
    <name type="scientific">marine sediment metagenome</name>
    <dbReference type="NCBI Taxonomy" id="412755"/>
    <lineage>
        <taxon>unclassified sequences</taxon>
        <taxon>metagenomes</taxon>
        <taxon>ecological metagenomes</taxon>
    </lineage>
</organism>
<comment type="caution">
    <text evidence="1">The sequence shown here is derived from an EMBL/GenBank/DDBJ whole genome shotgun (WGS) entry which is preliminary data.</text>
</comment>
<dbReference type="EMBL" id="LAZR01024791">
    <property type="protein sequence ID" value="KKL74003.1"/>
    <property type="molecule type" value="Genomic_DNA"/>
</dbReference>
<proteinExistence type="predicted"/>
<evidence type="ECO:0000313" key="1">
    <source>
        <dbReference type="EMBL" id="KKL74003.1"/>
    </source>
</evidence>
<gene>
    <name evidence="1" type="ORF">LCGC14_2069300</name>
</gene>
<dbReference type="AlphaFoldDB" id="A0A0F9EIS6"/>
<dbReference type="InterPro" id="IPR029052">
    <property type="entry name" value="Metallo-depent_PP-like"/>
</dbReference>
<sequence length="216" mass="24682">MGDYADSITKKDKRFQLGSLAPWVKQNDIIDSQRKWLVELLTPIKSKCLGLITGNHEETIHEDYQDDLTRHLCEDLGVPYAGYVAYINVTFSRNGGSNHLYQIHAWHGSGAAQTEGARLMRLMRLVNEFQAEIYLMGHLHAMTQHTPDRMVCRRGRIKSIKLAATITGSWLRGYTQPREGQTLDPTYIEKKGYKPSRIGCPIINIYPEKDEFTIES</sequence>
<name>A0A0F9EIS6_9ZZZZ</name>